<feature type="domain" description="UvrD-like helicase ATP-binding" evidence="7">
    <location>
        <begin position="235"/>
        <end position="639"/>
    </location>
</feature>
<dbReference type="SUPFAM" id="SSF52540">
    <property type="entry name" value="P-loop containing nucleoside triphosphate hydrolases"/>
    <property type="match status" value="1"/>
</dbReference>
<evidence type="ECO:0000256" key="3">
    <source>
        <dbReference type="ARBA" id="ARBA00022806"/>
    </source>
</evidence>
<dbReference type="Proteomes" id="UP000722125">
    <property type="component" value="Unassembled WGS sequence"/>
</dbReference>
<feature type="binding site" evidence="5">
    <location>
        <begin position="256"/>
        <end position="263"/>
    </location>
    <ligand>
        <name>ATP</name>
        <dbReference type="ChEBI" id="CHEBI:30616"/>
    </ligand>
</feature>
<evidence type="ECO:0000256" key="2">
    <source>
        <dbReference type="ARBA" id="ARBA00022801"/>
    </source>
</evidence>
<dbReference type="PANTHER" id="PTHR11070">
    <property type="entry name" value="UVRD / RECB / PCRA DNA HELICASE FAMILY MEMBER"/>
    <property type="match status" value="1"/>
</dbReference>
<dbReference type="InterPro" id="IPR027417">
    <property type="entry name" value="P-loop_NTPase"/>
</dbReference>
<keyword evidence="9" id="KW-1185">Reference proteome</keyword>
<evidence type="ECO:0000256" key="1">
    <source>
        <dbReference type="ARBA" id="ARBA00022741"/>
    </source>
</evidence>
<evidence type="ECO:0000313" key="9">
    <source>
        <dbReference type="Proteomes" id="UP000722125"/>
    </source>
</evidence>
<proteinExistence type="predicted"/>
<keyword evidence="1 5" id="KW-0547">Nucleotide-binding</keyword>
<dbReference type="Gene3D" id="3.40.50.300">
    <property type="entry name" value="P-loop containing nucleotide triphosphate hydrolases"/>
    <property type="match status" value="3"/>
</dbReference>
<dbReference type="InterPro" id="IPR000212">
    <property type="entry name" value="DNA_helicase_UvrD/REP"/>
</dbReference>
<keyword evidence="2 5" id="KW-0378">Hydrolase</keyword>
<feature type="region of interest" description="Disordered" evidence="6">
    <location>
        <begin position="1"/>
        <end position="61"/>
    </location>
</feature>
<keyword evidence="4 5" id="KW-0067">ATP-binding</keyword>
<gene>
    <name evidence="8" type="ORF">KIN34_16150</name>
</gene>
<dbReference type="InterPro" id="IPR014016">
    <property type="entry name" value="UvrD-like_ATP-bd"/>
</dbReference>
<evidence type="ECO:0000259" key="7">
    <source>
        <dbReference type="PROSITE" id="PS51198"/>
    </source>
</evidence>
<dbReference type="PROSITE" id="PS51198">
    <property type="entry name" value="UVRD_HELICASE_ATP_BIND"/>
    <property type="match status" value="1"/>
</dbReference>
<sequence>MDGRSRSSYPTWREPTTWSDRPGPTTSPTTRPTTSPTTSPTIAPRPRRTRDVTAGTDDEIAREQAQVDVVYGRLDDLRGQTRARLAEVRRQGPSGSPQNRSERDAFATLYEDRLAQLEAVEERLVFGRLDLEDDSRRYVGRIGLTDPEQTPLLTDWRAPAAQAFYRATAAHPDGVRRRRHVVTRGRTVTGVEDEVLDLELLDGDGAELSGLSGEGALLAGLRAGRTGRMGDIVATIQAEQDRIIRSELGGALVVQGGPGTGKTAVALHRAAYLLYAHRRLLERSGVLLVGPSRTFLRYIDQVLPSLGETGVVTTTVADLVPGVVADGTEPDEVAEIKGRAIMARVVERAVRARQRVPAEPVEVRIDGRRVVVRPDDVAQAIARARRLHRPHNLARVAFVRDMLSRLANQYVSQLAFEVPADERGEIVEELRSTREVRIALNLAWMPMSPQKLVGDLYSRPWRLAQAAPELSERDRALLARPADAPWTPADVPLLDEAAELLGEDDQADRAQARAAADARAREVAYARQVLEQTGGGAFVSAELLADRFAGGGPALTTAERAAADRRWTYGHVVVDEAQELSAMAWRILLRRVPTRSLTIVGDVAQTTSPAGARSWARMLDPVLRGSWRQADLTVNYRTPAAVADVAGRVADAAGLPRSPLTSAREVPDALVVRQVPGDELERRAAAVAADALEEVRDASGGGRVALLAVAERQESVRAAAADAGLLAPDGAPDLDAPVVVLTPLAAKGLEFDVVVLVEPAEVLARSAGDLYVAMTRPTRTLHVLHAAPLPSGC</sequence>
<accession>A0ABS5U381</accession>
<keyword evidence="3 5" id="KW-0347">Helicase</keyword>
<feature type="compositionally biased region" description="Low complexity" evidence="6">
    <location>
        <begin position="21"/>
        <end position="44"/>
    </location>
</feature>
<evidence type="ECO:0000256" key="6">
    <source>
        <dbReference type="SAM" id="MobiDB-lite"/>
    </source>
</evidence>
<dbReference type="EMBL" id="JAHBOH010000002">
    <property type="protein sequence ID" value="MBT0995812.1"/>
    <property type="molecule type" value="Genomic_DNA"/>
</dbReference>
<name>A0ABS5U381_9CELL</name>
<evidence type="ECO:0000313" key="8">
    <source>
        <dbReference type="EMBL" id="MBT0995812.1"/>
    </source>
</evidence>
<dbReference type="PANTHER" id="PTHR11070:SF45">
    <property type="entry name" value="DNA 3'-5' HELICASE"/>
    <property type="match status" value="1"/>
</dbReference>
<comment type="caution">
    <text evidence="8">The sequence shown here is derived from an EMBL/GenBank/DDBJ whole genome shotgun (WGS) entry which is preliminary data.</text>
</comment>
<protein>
    <submittedName>
        <fullName evidence="8">AAA family ATPase</fullName>
    </submittedName>
</protein>
<dbReference type="Pfam" id="PF13245">
    <property type="entry name" value="AAA_19"/>
    <property type="match status" value="1"/>
</dbReference>
<evidence type="ECO:0000256" key="5">
    <source>
        <dbReference type="PROSITE-ProRule" id="PRU00560"/>
    </source>
</evidence>
<reference evidence="8 9" key="1">
    <citation type="submission" date="2021-05" db="EMBL/GenBank/DDBJ databases">
        <title>Description of Cellulomonas sp. DKR-3 sp. nov.</title>
        <authorList>
            <person name="Dahal R.H."/>
            <person name="Chaudhary D.K."/>
        </authorList>
    </citation>
    <scope>NUCLEOTIDE SEQUENCE [LARGE SCALE GENOMIC DNA]</scope>
    <source>
        <strain evidence="8 9">DKR-3</strain>
    </source>
</reference>
<organism evidence="8 9">
    <name type="scientific">Cellulomonas fulva</name>
    <dbReference type="NCBI Taxonomy" id="2835530"/>
    <lineage>
        <taxon>Bacteria</taxon>
        <taxon>Bacillati</taxon>
        <taxon>Actinomycetota</taxon>
        <taxon>Actinomycetes</taxon>
        <taxon>Micrococcales</taxon>
        <taxon>Cellulomonadaceae</taxon>
        <taxon>Cellulomonas</taxon>
    </lineage>
</organism>
<feature type="compositionally biased region" description="Polar residues" evidence="6">
    <location>
        <begin position="1"/>
        <end position="19"/>
    </location>
</feature>
<evidence type="ECO:0000256" key="4">
    <source>
        <dbReference type="ARBA" id="ARBA00022840"/>
    </source>
</evidence>